<dbReference type="InterPro" id="IPR011528">
    <property type="entry name" value="NERD"/>
</dbReference>
<dbReference type="SUPFAM" id="SSF52980">
    <property type="entry name" value="Restriction endonuclease-like"/>
    <property type="match status" value="1"/>
</dbReference>
<dbReference type="EMBL" id="JACRWD010000002">
    <property type="protein sequence ID" value="MBC6004044.1"/>
    <property type="molecule type" value="Genomic_DNA"/>
</dbReference>
<dbReference type="Pfam" id="PF08378">
    <property type="entry name" value="NERD"/>
    <property type="match status" value="1"/>
</dbReference>
<feature type="transmembrane region" description="Helical" evidence="1">
    <location>
        <begin position="6"/>
        <end position="22"/>
    </location>
</feature>
<proteinExistence type="predicted"/>
<organism evidence="3 4">
    <name type="scientific">Paeniclostridium hominis</name>
    <dbReference type="NCBI Taxonomy" id="2764329"/>
    <lineage>
        <taxon>Bacteria</taxon>
        <taxon>Bacillati</taxon>
        <taxon>Bacillota</taxon>
        <taxon>Clostridia</taxon>
        <taxon>Peptostreptococcales</taxon>
        <taxon>Peptostreptococcaceae</taxon>
        <taxon>Paeniclostridium</taxon>
    </lineage>
</organism>
<evidence type="ECO:0000313" key="3">
    <source>
        <dbReference type="EMBL" id="MBC6004044.1"/>
    </source>
</evidence>
<dbReference type="PROSITE" id="PS50965">
    <property type="entry name" value="NERD"/>
    <property type="match status" value="1"/>
</dbReference>
<accession>A0ABR7K4K7</accession>
<reference evidence="3 4" key="1">
    <citation type="submission" date="2020-08" db="EMBL/GenBank/DDBJ databases">
        <authorList>
            <person name="Liu C."/>
            <person name="Sun Q."/>
        </authorList>
    </citation>
    <scope>NUCLEOTIDE SEQUENCE [LARGE SCALE GENOMIC DNA]</scope>
    <source>
        <strain evidence="3 4">NSJ-45</strain>
    </source>
</reference>
<name>A0ABR7K4K7_9FIRM</name>
<protein>
    <submittedName>
        <fullName evidence="3">NERD domain-containing protein</fullName>
    </submittedName>
</protein>
<keyword evidence="1" id="KW-1133">Transmembrane helix</keyword>
<feature type="domain" description="NERD" evidence="2">
    <location>
        <begin position="69"/>
        <end position="184"/>
    </location>
</feature>
<sequence>MKDKYLIIISIIISITYVYFIESSKKDKLKRIIESNSKGLNDKNASVLKILESYEYECGKKYKSIKHDKGQLFEYNIFEIIYRLGGKVLTDLYVRKENNQDTQIDIVFIHNTGIYVFEVKNLSAKLIKGDDEDERWILYYRENVKNIYSPLKQNINHVKAIKNFLSDKYDFIQNYYSIVVMNTQKNKIKVNYEIEADGFRQMVLSKAQLKEQMENFIKEIECELVLKDKLLSDEEILEVYNYLHDECSNVDEDRKNRHLKAVKSI</sequence>
<dbReference type="Proteomes" id="UP000611796">
    <property type="component" value="Unassembled WGS sequence"/>
</dbReference>
<dbReference type="RefSeq" id="WP_187006255.1">
    <property type="nucleotide sequence ID" value="NZ_JACRWD010000002.1"/>
</dbReference>
<gene>
    <name evidence="3" type="ORF">H8891_09520</name>
</gene>
<dbReference type="InterPro" id="IPR011335">
    <property type="entry name" value="Restrct_endonuc-II-like"/>
</dbReference>
<evidence type="ECO:0000259" key="2">
    <source>
        <dbReference type="PROSITE" id="PS50965"/>
    </source>
</evidence>
<keyword evidence="1" id="KW-0812">Transmembrane</keyword>
<keyword evidence="4" id="KW-1185">Reference proteome</keyword>
<evidence type="ECO:0000256" key="1">
    <source>
        <dbReference type="SAM" id="Phobius"/>
    </source>
</evidence>
<comment type="caution">
    <text evidence="3">The sequence shown here is derived from an EMBL/GenBank/DDBJ whole genome shotgun (WGS) entry which is preliminary data.</text>
</comment>
<keyword evidence="1" id="KW-0472">Membrane</keyword>
<evidence type="ECO:0000313" key="4">
    <source>
        <dbReference type="Proteomes" id="UP000611796"/>
    </source>
</evidence>